<dbReference type="EnsemblPlants" id="Pp3c12_5070V3.3">
    <property type="protein sequence ID" value="Pp3c12_5070V3.3"/>
    <property type="gene ID" value="Pp3c12_5070"/>
</dbReference>
<keyword evidence="9" id="KW-1185">Reference proteome</keyword>
<keyword evidence="3" id="KW-0560">Oxidoreductase</keyword>
<name>A0A7I4AIK5_PHYPA</name>
<dbReference type="GeneID" id="112290038"/>
<dbReference type="InterPro" id="IPR036812">
    <property type="entry name" value="NAD(P)_OxRdtase_dom_sf"/>
</dbReference>
<dbReference type="OrthoDB" id="416253at2759"/>
<dbReference type="PIRSF" id="PIRSF000097">
    <property type="entry name" value="AKR"/>
    <property type="match status" value="1"/>
</dbReference>
<feature type="site" description="Lowers pKa of active site Tyr" evidence="6">
    <location>
        <position position="89"/>
    </location>
</feature>
<sequence>MRADSFEYGLKNMPMFKLNTGGSIPAIGLGTWQSEPGLVGQAVKEAIKVGYRHIDCAKAYNNEKEVSLQLAMPYKEGILKREDLFITSKLWCSDHNPTDVIKALDRSIERLQCDYIDLYLIHWLVAFKKDALGFAPENFAPLDIKATWAAMEQCYESGKARAIGISNFSVEKTKDLLSHCKVRPAVNQVECHPHWQQKKLVPYLTSEDIHFSAYSPIGSSNSSFAKINVLQLPIITTLAEKYQKTPSRIALRWNVQQGHSVLPKSTHADRLATNIELFDFEISKEDLHEFDNIEQHRLLSGEGTFVNDTTSPHKTVEQLWDGDL</sequence>
<evidence type="ECO:0000256" key="1">
    <source>
        <dbReference type="ARBA" id="ARBA00007905"/>
    </source>
</evidence>
<dbReference type="InterPro" id="IPR018170">
    <property type="entry name" value="Aldo/ket_reductase_CS"/>
</dbReference>
<dbReference type="PROSITE" id="PS00062">
    <property type="entry name" value="ALDOKETO_REDUCTASE_2"/>
    <property type="match status" value="1"/>
</dbReference>
<feature type="binding site" evidence="5">
    <location>
        <position position="122"/>
    </location>
    <ligand>
        <name>substrate</name>
    </ligand>
</feature>
<dbReference type="Pfam" id="PF00248">
    <property type="entry name" value="Aldo_ket_red"/>
    <property type="match status" value="1"/>
</dbReference>
<protein>
    <recommendedName>
        <fullName evidence="7">NADP-dependent oxidoreductase domain-containing protein</fullName>
    </recommendedName>
</protein>
<evidence type="ECO:0000256" key="3">
    <source>
        <dbReference type="ARBA" id="ARBA00023002"/>
    </source>
</evidence>
<dbReference type="AlphaFoldDB" id="A0A7I4AIK5"/>
<evidence type="ECO:0000256" key="5">
    <source>
        <dbReference type="PIRSR" id="PIRSR000097-2"/>
    </source>
</evidence>
<proteinExistence type="inferred from homology"/>
<dbReference type="PROSITE" id="PS00063">
    <property type="entry name" value="ALDOKETO_REDUCTASE_3"/>
    <property type="match status" value="1"/>
</dbReference>
<dbReference type="PROSITE" id="PS00798">
    <property type="entry name" value="ALDOKETO_REDUCTASE_1"/>
    <property type="match status" value="1"/>
</dbReference>
<dbReference type="EMBL" id="ABEU02000012">
    <property type="status" value="NOT_ANNOTATED_CDS"/>
    <property type="molecule type" value="Genomic_DNA"/>
</dbReference>
<dbReference type="InterPro" id="IPR044498">
    <property type="entry name" value="AKR4C"/>
</dbReference>
<organism evidence="8 9">
    <name type="scientific">Physcomitrium patens</name>
    <name type="common">Spreading-leaved earth moss</name>
    <name type="synonym">Physcomitrella patens</name>
    <dbReference type="NCBI Taxonomy" id="3218"/>
    <lineage>
        <taxon>Eukaryota</taxon>
        <taxon>Viridiplantae</taxon>
        <taxon>Streptophyta</taxon>
        <taxon>Embryophyta</taxon>
        <taxon>Bryophyta</taxon>
        <taxon>Bryophytina</taxon>
        <taxon>Bryopsida</taxon>
        <taxon>Funariidae</taxon>
        <taxon>Funariales</taxon>
        <taxon>Funariaceae</taxon>
        <taxon>Physcomitrium</taxon>
    </lineage>
</organism>
<evidence type="ECO:0000256" key="4">
    <source>
        <dbReference type="PIRSR" id="PIRSR000097-1"/>
    </source>
</evidence>
<evidence type="ECO:0000313" key="8">
    <source>
        <dbReference type="EnsemblPlants" id="Pp3c12_5070V3.2"/>
    </source>
</evidence>
<feature type="domain" description="NADP-dependent oxidoreductase" evidence="7">
    <location>
        <begin position="27"/>
        <end position="293"/>
    </location>
</feature>
<dbReference type="CDD" id="cd19125">
    <property type="entry name" value="AKR_AKR4C1-15"/>
    <property type="match status" value="1"/>
</dbReference>
<keyword evidence="2" id="KW-0521">NADP</keyword>
<dbReference type="PANTHER" id="PTHR11732">
    <property type="entry name" value="ALDO/KETO REDUCTASE"/>
    <property type="match status" value="1"/>
</dbReference>
<evidence type="ECO:0000259" key="7">
    <source>
        <dbReference type="Pfam" id="PF00248"/>
    </source>
</evidence>
<dbReference type="GO" id="GO:0005829">
    <property type="term" value="C:cytosol"/>
    <property type="evidence" value="ECO:0000318"/>
    <property type="project" value="GO_Central"/>
</dbReference>
<dbReference type="Gene3D" id="3.20.20.100">
    <property type="entry name" value="NADP-dependent oxidoreductase domain"/>
    <property type="match status" value="1"/>
</dbReference>
<dbReference type="Gramene" id="Pp3c12_5070V3.3">
    <property type="protein sequence ID" value="Pp3c12_5070V3.3"/>
    <property type="gene ID" value="Pp3c12_5070"/>
</dbReference>
<accession>A0A7I4AIK5</accession>
<feature type="active site" description="Proton donor" evidence="4">
    <location>
        <position position="60"/>
    </location>
</feature>
<dbReference type="InterPro" id="IPR023210">
    <property type="entry name" value="NADP_OxRdtase_dom"/>
</dbReference>
<comment type="similarity">
    <text evidence="1">Belongs to the aldo/keto reductase family.</text>
</comment>
<dbReference type="Proteomes" id="UP000006727">
    <property type="component" value="Chromosome 12"/>
</dbReference>
<dbReference type="GO" id="GO:0004032">
    <property type="term" value="F:aldose reductase (NADPH) activity"/>
    <property type="evidence" value="ECO:0000318"/>
    <property type="project" value="GO_Central"/>
</dbReference>
<reference evidence="8 9" key="2">
    <citation type="journal article" date="2018" name="Plant J.">
        <title>The Physcomitrella patens chromosome-scale assembly reveals moss genome structure and evolution.</title>
        <authorList>
            <person name="Lang D."/>
            <person name="Ullrich K.K."/>
            <person name="Murat F."/>
            <person name="Fuchs J."/>
            <person name="Jenkins J."/>
            <person name="Haas F.B."/>
            <person name="Piednoel M."/>
            <person name="Gundlach H."/>
            <person name="Van Bel M."/>
            <person name="Meyberg R."/>
            <person name="Vives C."/>
            <person name="Morata J."/>
            <person name="Symeonidi A."/>
            <person name="Hiss M."/>
            <person name="Muchero W."/>
            <person name="Kamisugi Y."/>
            <person name="Saleh O."/>
            <person name="Blanc G."/>
            <person name="Decker E.L."/>
            <person name="van Gessel N."/>
            <person name="Grimwood J."/>
            <person name="Hayes R.D."/>
            <person name="Graham S.W."/>
            <person name="Gunter L.E."/>
            <person name="McDaniel S.F."/>
            <person name="Hoernstein S.N.W."/>
            <person name="Larsson A."/>
            <person name="Li F.W."/>
            <person name="Perroud P.F."/>
            <person name="Phillips J."/>
            <person name="Ranjan P."/>
            <person name="Rokshar D.S."/>
            <person name="Rothfels C.J."/>
            <person name="Schneider L."/>
            <person name="Shu S."/>
            <person name="Stevenson D.W."/>
            <person name="Thummler F."/>
            <person name="Tillich M."/>
            <person name="Villarreal Aguilar J.C."/>
            <person name="Widiez T."/>
            <person name="Wong G.K."/>
            <person name="Wymore A."/>
            <person name="Zhang Y."/>
            <person name="Zimmer A.D."/>
            <person name="Quatrano R.S."/>
            <person name="Mayer K.F.X."/>
            <person name="Goodstein D."/>
            <person name="Casacuberta J.M."/>
            <person name="Vandepoele K."/>
            <person name="Reski R."/>
            <person name="Cuming A.C."/>
            <person name="Tuskan G.A."/>
            <person name="Maumus F."/>
            <person name="Salse J."/>
            <person name="Schmutz J."/>
            <person name="Rensing S.A."/>
        </authorList>
    </citation>
    <scope>NUCLEOTIDE SEQUENCE [LARGE SCALE GENOMIC DNA]</scope>
    <source>
        <strain evidence="8 9">cv. Gransden 2004</strain>
    </source>
</reference>
<dbReference type="FunFam" id="3.20.20.100:FF:000013">
    <property type="entry name" value="NADPH-dependent codeinone reductase 1-1"/>
    <property type="match status" value="1"/>
</dbReference>
<evidence type="ECO:0000313" key="9">
    <source>
        <dbReference type="Proteomes" id="UP000006727"/>
    </source>
</evidence>
<gene>
    <name evidence="8" type="primary">LOC112290038</name>
</gene>
<dbReference type="InterPro" id="IPR020471">
    <property type="entry name" value="AKR"/>
</dbReference>
<reference evidence="8" key="3">
    <citation type="submission" date="2020-12" db="UniProtKB">
        <authorList>
            <consortium name="EnsemblPlants"/>
        </authorList>
    </citation>
    <scope>IDENTIFICATION</scope>
</reference>
<dbReference type="RefSeq" id="XP_024391703.1">
    <property type="nucleotide sequence ID" value="XM_024535935.2"/>
</dbReference>
<dbReference type="SUPFAM" id="SSF51430">
    <property type="entry name" value="NAD(P)-linked oxidoreductase"/>
    <property type="match status" value="1"/>
</dbReference>
<reference evidence="8 9" key="1">
    <citation type="journal article" date="2008" name="Science">
        <title>The Physcomitrella genome reveals evolutionary insights into the conquest of land by plants.</title>
        <authorList>
            <person name="Rensing S."/>
            <person name="Lang D."/>
            <person name="Zimmer A."/>
            <person name="Terry A."/>
            <person name="Salamov A."/>
            <person name="Shapiro H."/>
            <person name="Nishiyama T."/>
            <person name="Perroud P.-F."/>
            <person name="Lindquist E."/>
            <person name="Kamisugi Y."/>
            <person name="Tanahashi T."/>
            <person name="Sakakibara K."/>
            <person name="Fujita T."/>
            <person name="Oishi K."/>
            <person name="Shin-I T."/>
            <person name="Kuroki Y."/>
            <person name="Toyoda A."/>
            <person name="Suzuki Y."/>
            <person name="Hashimoto A."/>
            <person name="Yamaguchi K."/>
            <person name="Sugano A."/>
            <person name="Kohara Y."/>
            <person name="Fujiyama A."/>
            <person name="Anterola A."/>
            <person name="Aoki S."/>
            <person name="Ashton N."/>
            <person name="Barbazuk W.B."/>
            <person name="Barker E."/>
            <person name="Bennetzen J."/>
            <person name="Bezanilla M."/>
            <person name="Blankenship R."/>
            <person name="Cho S.H."/>
            <person name="Dutcher S."/>
            <person name="Estelle M."/>
            <person name="Fawcett J.A."/>
            <person name="Gundlach H."/>
            <person name="Hanada K."/>
            <person name="Heyl A."/>
            <person name="Hicks K.A."/>
            <person name="Hugh J."/>
            <person name="Lohr M."/>
            <person name="Mayer K."/>
            <person name="Melkozernov A."/>
            <person name="Murata T."/>
            <person name="Nelson D."/>
            <person name="Pils B."/>
            <person name="Prigge M."/>
            <person name="Reiss B."/>
            <person name="Renner T."/>
            <person name="Rombauts S."/>
            <person name="Rushton P."/>
            <person name="Sanderfoot A."/>
            <person name="Schween G."/>
            <person name="Shiu S.-H."/>
            <person name="Stueber K."/>
            <person name="Theodoulou F.L."/>
            <person name="Tu H."/>
            <person name="Van de Peer Y."/>
            <person name="Verrier P.J."/>
            <person name="Waters E."/>
            <person name="Wood A."/>
            <person name="Yang L."/>
            <person name="Cove D."/>
            <person name="Cuming A."/>
            <person name="Hasebe M."/>
            <person name="Lucas S."/>
            <person name="Mishler D.B."/>
            <person name="Reski R."/>
            <person name="Grigoriev I."/>
            <person name="Quatrano R.S."/>
            <person name="Boore J.L."/>
        </authorList>
    </citation>
    <scope>NUCLEOTIDE SEQUENCE [LARGE SCALE GENOMIC DNA]</scope>
    <source>
        <strain evidence="8 9">cv. Gransden 2004</strain>
    </source>
</reference>
<evidence type="ECO:0000256" key="2">
    <source>
        <dbReference type="ARBA" id="ARBA00022857"/>
    </source>
</evidence>
<dbReference type="PRINTS" id="PR00069">
    <property type="entry name" value="ALDKETRDTASE"/>
</dbReference>
<dbReference type="EnsemblPlants" id="Pp3c12_5070V3.2">
    <property type="protein sequence ID" value="Pp3c12_5070V3.2"/>
    <property type="gene ID" value="Pp3c12_5070"/>
</dbReference>
<evidence type="ECO:0000256" key="6">
    <source>
        <dbReference type="PIRSR" id="PIRSR000097-3"/>
    </source>
</evidence>
<dbReference type="Gramene" id="Pp3c12_5070V3.2">
    <property type="protein sequence ID" value="Pp3c12_5070V3.2"/>
    <property type="gene ID" value="Pp3c12_5070"/>
</dbReference>